<name>I7MCP2_TETTS</name>
<reference evidence="3" key="1">
    <citation type="journal article" date="2006" name="PLoS Biol.">
        <title>Macronuclear genome sequence of the ciliate Tetrahymena thermophila, a model eukaryote.</title>
        <authorList>
            <person name="Eisen J.A."/>
            <person name="Coyne R.S."/>
            <person name="Wu M."/>
            <person name="Wu D."/>
            <person name="Thiagarajan M."/>
            <person name="Wortman J.R."/>
            <person name="Badger J.H."/>
            <person name="Ren Q."/>
            <person name="Amedeo P."/>
            <person name="Jones K.M."/>
            <person name="Tallon L.J."/>
            <person name="Delcher A.L."/>
            <person name="Salzberg S.L."/>
            <person name="Silva J.C."/>
            <person name="Haas B.J."/>
            <person name="Majoros W.H."/>
            <person name="Farzad M."/>
            <person name="Carlton J.M."/>
            <person name="Smith R.K. Jr."/>
            <person name="Garg J."/>
            <person name="Pearlman R.E."/>
            <person name="Karrer K.M."/>
            <person name="Sun L."/>
            <person name="Manning G."/>
            <person name="Elde N.C."/>
            <person name="Turkewitz A.P."/>
            <person name="Asai D.J."/>
            <person name="Wilkes D.E."/>
            <person name="Wang Y."/>
            <person name="Cai H."/>
            <person name="Collins K."/>
            <person name="Stewart B.A."/>
            <person name="Lee S.R."/>
            <person name="Wilamowska K."/>
            <person name="Weinberg Z."/>
            <person name="Ruzzo W.L."/>
            <person name="Wloga D."/>
            <person name="Gaertig J."/>
            <person name="Frankel J."/>
            <person name="Tsao C.-C."/>
            <person name="Gorovsky M.A."/>
            <person name="Keeling P.J."/>
            <person name="Waller R.F."/>
            <person name="Patron N.J."/>
            <person name="Cherry J.M."/>
            <person name="Stover N.A."/>
            <person name="Krieger C.J."/>
            <person name="del Toro C."/>
            <person name="Ryder H.F."/>
            <person name="Williamson S.C."/>
            <person name="Barbeau R.A."/>
            <person name="Hamilton E.P."/>
            <person name="Orias E."/>
        </authorList>
    </citation>
    <scope>NUCLEOTIDE SEQUENCE [LARGE SCALE GENOMIC DNA]</scope>
    <source>
        <strain evidence="3">SB210</strain>
    </source>
</reference>
<accession>I7MCP2</accession>
<feature type="compositionally biased region" description="Low complexity" evidence="1">
    <location>
        <begin position="226"/>
        <end position="237"/>
    </location>
</feature>
<evidence type="ECO:0000256" key="1">
    <source>
        <dbReference type="SAM" id="MobiDB-lite"/>
    </source>
</evidence>
<feature type="region of interest" description="Disordered" evidence="1">
    <location>
        <begin position="89"/>
        <end position="180"/>
    </location>
</feature>
<sequence length="647" mass="72543">MTTVDSFKSSIVSFNNQWLLVETTTTKQKLATPTKGISLNNATTNLEISSSINCINQDKMEIYHNVVLNGWLVQTVSVFKPQNPIAATQTQTATSSTSQQQLNNPKQTKISSNNRQSSLAESPKSTEFGSGEEEIEEEDAEDDEIIDENNQYDPEADDDYQEEEAHNVEEESSPQQQITSSDQLLYSFIKKIPINVNENKPESRIDNANNKTKSPKKFNSEVSAFSTRSTTNNSESNYSISKANKSLINQMVPAFSCDNIIEDQDKKKRVKKTSILTDDSQNETTRQSFEAEESLMNSNCGSSTKNSGDMLIEDQISCSAIPDKDAKVPLNNVKNNYFITIPGNSSPIKAIGEDDTNKHQIIQLNNNPLNGQASPLRNASQSLETAIMMQLNNGHDSNNEMLQNSSCSQNEDSSNFSIETDKIYNQLINRKRNIVKKAIAKSSNNIDKSLCNISSSNLQSTSNNNSAKPRKSSYLNSIKLASSPSLTNLNYKRDRKNLVKNFIKAFRGFINNPSDEPEVLVVLKEAISESSQIMSELNSIRKNFEKFISKKNYNNTLMVELIQNQEFNVLFSYFLKEKAQEWIYSSKIKDKLSHEEALNHYLLSLKDSKALAKVRCLKYRSATNIEDSQISPMNSKQGSGEQFAGFN</sequence>
<gene>
    <name evidence="2" type="ORF">TTHERM_00691680</name>
</gene>
<dbReference type="Pfam" id="PF14536">
    <property type="entry name" value="DUF4441"/>
    <property type="match status" value="1"/>
</dbReference>
<organism evidence="2 3">
    <name type="scientific">Tetrahymena thermophila (strain SB210)</name>
    <dbReference type="NCBI Taxonomy" id="312017"/>
    <lineage>
        <taxon>Eukaryota</taxon>
        <taxon>Sar</taxon>
        <taxon>Alveolata</taxon>
        <taxon>Ciliophora</taxon>
        <taxon>Intramacronucleata</taxon>
        <taxon>Oligohymenophorea</taxon>
        <taxon>Hymenostomatida</taxon>
        <taxon>Tetrahymenina</taxon>
        <taxon>Tetrahymenidae</taxon>
        <taxon>Tetrahymena</taxon>
    </lineage>
</organism>
<dbReference type="Proteomes" id="UP000009168">
    <property type="component" value="Unassembled WGS sequence"/>
</dbReference>
<dbReference type="HOGENOM" id="CLU_423641_0_0_1"/>
<feature type="compositionally biased region" description="Low complexity" evidence="1">
    <location>
        <begin position="89"/>
        <end position="101"/>
    </location>
</feature>
<feature type="region of interest" description="Disordered" evidence="1">
    <location>
        <begin position="268"/>
        <end position="302"/>
    </location>
</feature>
<dbReference type="RefSeq" id="XP_001032133.1">
    <property type="nucleotide sequence ID" value="XM_001032133.1"/>
</dbReference>
<evidence type="ECO:0000313" key="3">
    <source>
        <dbReference type="Proteomes" id="UP000009168"/>
    </source>
</evidence>
<dbReference type="GeneID" id="7830809"/>
<feature type="compositionally biased region" description="Acidic residues" evidence="1">
    <location>
        <begin position="130"/>
        <end position="147"/>
    </location>
</feature>
<dbReference type="KEGG" id="tet:TTHERM_00691680"/>
<evidence type="ECO:0000313" key="2">
    <source>
        <dbReference type="EMBL" id="EAR84470.1"/>
    </source>
</evidence>
<proteinExistence type="predicted"/>
<feature type="compositionally biased region" description="Polar residues" evidence="1">
    <location>
        <begin position="274"/>
        <end position="288"/>
    </location>
</feature>
<protein>
    <submittedName>
        <fullName evidence="2">Uncharacterized protein</fullName>
    </submittedName>
</protein>
<feature type="region of interest" description="Disordered" evidence="1">
    <location>
        <begin position="628"/>
        <end position="647"/>
    </location>
</feature>
<dbReference type="AlphaFoldDB" id="I7MCP2"/>
<dbReference type="EMBL" id="GG662490">
    <property type="protein sequence ID" value="EAR84470.1"/>
    <property type="molecule type" value="Genomic_DNA"/>
</dbReference>
<dbReference type="InterPro" id="IPR028008">
    <property type="entry name" value="DUF4441"/>
</dbReference>
<keyword evidence="3" id="KW-1185">Reference proteome</keyword>
<feature type="compositionally biased region" description="Polar residues" evidence="1">
    <location>
        <begin position="628"/>
        <end position="640"/>
    </location>
</feature>
<dbReference type="InParanoid" id="I7MCP2"/>
<feature type="region of interest" description="Disordered" evidence="1">
    <location>
        <begin position="200"/>
        <end position="237"/>
    </location>
</feature>
<feature type="compositionally biased region" description="Polar residues" evidence="1">
    <location>
        <begin position="102"/>
        <end position="128"/>
    </location>
</feature>